<evidence type="ECO:0000259" key="4">
    <source>
        <dbReference type="Pfam" id="PF25954"/>
    </source>
</evidence>
<dbReference type="InterPro" id="IPR058625">
    <property type="entry name" value="MdtA-like_BSH"/>
</dbReference>
<accession>A0ABQ3ERN9</accession>
<comment type="similarity">
    <text evidence="1">Belongs to the membrane fusion protein (MFP) (TC 8.A.1) family.</text>
</comment>
<dbReference type="InterPro" id="IPR058792">
    <property type="entry name" value="Beta-barrel_RND_2"/>
</dbReference>
<dbReference type="Gene3D" id="1.10.287.470">
    <property type="entry name" value="Helix hairpin bin"/>
    <property type="match status" value="1"/>
</dbReference>
<dbReference type="Pfam" id="PF25954">
    <property type="entry name" value="Beta-barrel_RND_2"/>
    <property type="match status" value="1"/>
</dbReference>
<feature type="domain" description="CusB-like beta-barrel" evidence="4">
    <location>
        <begin position="210"/>
        <end position="281"/>
    </location>
</feature>
<dbReference type="Proteomes" id="UP000637980">
    <property type="component" value="Unassembled WGS sequence"/>
</dbReference>
<feature type="domain" description="Multidrug resistance protein MdtA-like barrel-sandwich hybrid" evidence="3">
    <location>
        <begin position="78"/>
        <end position="198"/>
    </location>
</feature>
<evidence type="ECO:0000313" key="6">
    <source>
        <dbReference type="Proteomes" id="UP000637980"/>
    </source>
</evidence>
<sequence length="384" mass="42202">MSENKNPHLKRNMIIMLICVGIAFGGLYVFQLIKSRALSRLATSMQNPVETVSSYKATTQLWTDTVSAVGTLVAIKGADLAPELPGTVTNINFSSGEDVEEGMLLIELDTSLEVAQLKSLQAQETFARQTLERDLRQLEVNAVSQQQIDFDWANLRDLQGQVESQLAIIAKKNYRAPFSGRLGIRLVSVGQYVNVAQPFVNLQQLDELFVDFFIPQRMLGMIRPGLDIDVTVDTFPDQTVKGKVVAVDAQVDINNGNALVRGRFTNPNKELIPGMFVDVATAISEPEMRVTVPQTAIAYESFGTTVYVLTKTSDTFNDKPVYTATQNFVTTGATRGDQIVIEKGVEANDLVVNAGQLKLRNGSRVVIDNSVQPTNDPNPKPVEH</sequence>
<proteinExistence type="inferred from homology"/>
<evidence type="ECO:0000259" key="3">
    <source>
        <dbReference type="Pfam" id="PF25917"/>
    </source>
</evidence>
<keyword evidence="2" id="KW-0812">Transmembrane</keyword>
<evidence type="ECO:0000313" key="5">
    <source>
        <dbReference type="EMBL" id="GHB46631.1"/>
    </source>
</evidence>
<dbReference type="Pfam" id="PF25917">
    <property type="entry name" value="BSH_RND"/>
    <property type="match status" value="1"/>
</dbReference>
<dbReference type="PANTHER" id="PTHR30469:SF11">
    <property type="entry name" value="BLL4320 PROTEIN"/>
    <property type="match status" value="1"/>
</dbReference>
<evidence type="ECO:0000256" key="1">
    <source>
        <dbReference type="ARBA" id="ARBA00009477"/>
    </source>
</evidence>
<dbReference type="InterPro" id="IPR006143">
    <property type="entry name" value="RND_pump_MFP"/>
</dbReference>
<name>A0ABQ3ERN9_9HYPH</name>
<dbReference type="NCBIfam" id="TIGR01730">
    <property type="entry name" value="RND_mfp"/>
    <property type="match status" value="1"/>
</dbReference>
<gene>
    <name evidence="5" type="ORF">GCM10007094_39930</name>
</gene>
<dbReference type="EMBL" id="BMXE01000009">
    <property type="protein sequence ID" value="GHB46631.1"/>
    <property type="molecule type" value="Genomic_DNA"/>
</dbReference>
<keyword evidence="2" id="KW-1133">Transmembrane helix</keyword>
<protein>
    <submittedName>
        <fullName evidence="5">MexH family multidrug efflux RND transporter periplasmic adaptor subunit</fullName>
    </submittedName>
</protein>
<keyword evidence="6" id="KW-1185">Reference proteome</keyword>
<dbReference type="Gene3D" id="2.40.50.100">
    <property type="match status" value="1"/>
</dbReference>
<dbReference type="RefSeq" id="WP_189438572.1">
    <property type="nucleotide sequence ID" value="NZ_BMXE01000009.1"/>
</dbReference>
<dbReference type="PANTHER" id="PTHR30469">
    <property type="entry name" value="MULTIDRUG RESISTANCE PROTEIN MDTA"/>
    <property type="match status" value="1"/>
</dbReference>
<reference evidence="6" key="1">
    <citation type="journal article" date="2019" name="Int. J. Syst. Evol. Microbiol.">
        <title>The Global Catalogue of Microorganisms (GCM) 10K type strain sequencing project: providing services to taxonomists for standard genome sequencing and annotation.</title>
        <authorList>
            <consortium name="The Broad Institute Genomics Platform"/>
            <consortium name="The Broad Institute Genome Sequencing Center for Infectious Disease"/>
            <person name="Wu L."/>
            <person name="Ma J."/>
        </authorList>
    </citation>
    <scope>NUCLEOTIDE SEQUENCE [LARGE SCALE GENOMIC DNA]</scope>
    <source>
        <strain evidence="6">KCTC 12861</strain>
    </source>
</reference>
<organism evidence="5 6">
    <name type="scientific">Pseudovibrio japonicus</name>
    <dbReference type="NCBI Taxonomy" id="366534"/>
    <lineage>
        <taxon>Bacteria</taxon>
        <taxon>Pseudomonadati</taxon>
        <taxon>Pseudomonadota</taxon>
        <taxon>Alphaproteobacteria</taxon>
        <taxon>Hyphomicrobiales</taxon>
        <taxon>Stappiaceae</taxon>
        <taxon>Pseudovibrio</taxon>
    </lineage>
</organism>
<dbReference type="SUPFAM" id="SSF111369">
    <property type="entry name" value="HlyD-like secretion proteins"/>
    <property type="match status" value="1"/>
</dbReference>
<evidence type="ECO:0000256" key="2">
    <source>
        <dbReference type="SAM" id="Phobius"/>
    </source>
</evidence>
<keyword evidence="2" id="KW-0472">Membrane</keyword>
<dbReference type="Gene3D" id="2.40.420.20">
    <property type="match status" value="1"/>
</dbReference>
<feature type="transmembrane region" description="Helical" evidence="2">
    <location>
        <begin position="12"/>
        <end position="30"/>
    </location>
</feature>
<comment type="caution">
    <text evidence="5">The sequence shown here is derived from an EMBL/GenBank/DDBJ whole genome shotgun (WGS) entry which is preliminary data.</text>
</comment>
<dbReference type="Gene3D" id="2.40.30.170">
    <property type="match status" value="1"/>
</dbReference>